<evidence type="ECO:0000313" key="5">
    <source>
        <dbReference type="Proteomes" id="UP000003861"/>
    </source>
</evidence>
<evidence type="ECO:0000259" key="3">
    <source>
        <dbReference type="Pfam" id="PF13559"/>
    </source>
</evidence>
<dbReference type="eggNOG" id="arCOG02170">
    <property type="taxonomic scope" value="Archaea"/>
</dbReference>
<feature type="region of interest" description="Disordered" evidence="1">
    <location>
        <begin position="291"/>
        <end position="317"/>
    </location>
</feature>
<gene>
    <name evidence="4" type="ORF">HLRTI_002287</name>
</gene>
<organism evidence="4 5">
    <name type="scientific">Halorhabdus tiamatea SARL4B</name>
    <dbReference type="NCBI Taxonomy" id="1033806"/>
    <lineage>
        <taxon>Archaea</taxon>
        <taxon>Methanobacteriati</taxon>
        <taxon>Methanobacteriota</taxon>
        <taxon>Stenosarchaea group</taxon>
        <taxon>Halobacteria</taxon>
        <taxon>Halobacteriales</taxon>
        <taxon>Haloarculaceae</taxon>
        <taxon>Halorhabdus</taxon>
    </lineage>
</organism>
<dbReference type="RefSeq" id="WP_008523701.1">
    <property type="nucleotide sequence ID" value="NC_021921.1"/>
</dbReference>
<feature type="region of interest" description="Disordered" evidence="1">
    <location>
        <begin position="117"/>
        <end position="142"/>
    </location>
</feature>
<dbReference type="AlphaFoldDB" id="U2F693"/>
<keyword evidence="2" id="KW-1133">Transmembrane helix</keyword>
<proteinExistence type="predicted"/>
<name>U2F693_9EURY</name>
<feature type="domain" description="Protein-glutamine gamma-glutamyltransferase-like C-terminal" evidence="3">
    <location>
        <begin position="223"/>
        <end position="290"/>
    </location>
</feature>
<dbReference type="OrthoDB" id="206550at2157"/>
<evidence type="ECO:0000256" key="1">
    <source>
        <dbReference type="SAM" id="MobiDB-lite"/>
    </source>
</evidence>
<evidence type="ECO:0000256" key="2">
    <source>
        <dbReference type="SAM" id="Phobius"/>
    </source>
</evidence>
<dbReference type="GeneID" id="23799643"/>
<keyword evidence="2" id="KW-0472">Membrane</keyword>
<feature type="transmembrane region" description="Helical" evidence="2">
    <location>
        <begin position="59"/>
        <end position="79"/>
    </location>
</feature>
<accession>U2F693</accession>
<reference evidence="4 5" key="1">
    <citation type="journal article" date="2011" name="J. Bacteriol.">
        <title>Genome sequence of Halorhabdus tiamatea, the first archaeon isolated from a deep-sea anoxic brine lake.</title>
        <authorList>
            <person name="Antunes A."/>
            <person name="Alam I."/>
            <person name="Bajic V.B."/>
            <person name="Stingl U."/>
        </authorList>
    </citation>
    <scope>NUCLEOTIDE SEQUENCE [LARGE SCALE GENOMIC DNA]</scope>
    <source>
        <strain evidence="4 5">SARL4B</strain>
    </source>
</reference>
<feature type="transmembrane region" description="Helical" evidence="2">
    <location>
        <begin position="146"/>
        <end position="171"/>
    </location>
</feature>
<dbReference type="Proteomes" id="UP000003861">
    <property type="component" value="Unassembled WGS sequence"/>
</dbReference>
<reference evidence="4 5" key="2">
    <citation type="journal article" date="2013" name="PLoS ONE">
        <title>INDIGO - INtegrated Data Warehouse of MIcrobial GenOmes with Examples from the Red Sea Extremophiles.</title>
        <authorList>
            <person name="Alam I."/>
            <person name="Antunes A."/>
            <person name="Kamau A.A."/>
            <person name="Ba Alawi W."/>
            <person name="Kalkatawi M."/>
            <person name="Stingl U."/>
            <person name="Bajic V.B."/>
        </authorList>
    </citation>
    <scope>NUCLEOTIDE SEQUENCE [LARGE SCALE GENOMIC DNA]</scope>
    <source>
        <strain evidence="4 5">SARL4B</strain>
    </source>
</reference>
<protein>
    <recommendedName>
        <fullName evidence="3">Protein-glutamine gamma-glutamyltransferase-like C-terminal domain-containing protein</fullName>
    </recommendedName>
</protein>
<feature type="transmembrane region" description="Helical" evidence="2">
    <location>
        <begin position="9"/>
        <end position="29"/>
    </location>
</feature>
<keyword evidence="2" id="KW-0812">Transmembrane</keyword>
<dbReference type="Pfam" id="PF13559">
    <property type="entry name" value="DUF4129"/>
    <property type="match status" value="1"/>
</dbReference>
<dbReference type="STRING" id="1033806.HTIA_1792"/>
<comment type="caution">
    <text evidence="4">The sequence shown here is derived from an EMBL/GenBank/DDBJ whole genome shotgun (WGS) entry which is preliminary data.</text>
</comment>
<feature type="transmembrane region" description="Helical" evidence="2">
    <location>
        <begin position="86"/>
        <end position="107"/>
    </location>
</feature>
<dbReference type="EMBL" id="AFNT02000026">
    <property type="protein sequence ID" value="ERJ05760.1"/>
    <property type="molecule type" value="Genomic_DNA"/>
</dbReference>
<feature type="compositionally biased region" description="Basic and acidic residues" evidence="1">
    <location>
        <begin position="291"/>
        <end position="309"/>
    </location>
</feature>
<sequence>MAGNRTRGVVALLAIVAVILAAIAVGPLFDAEQGGDRIGLEQPPLDGTNSQPEEVQTPIRPILTAMAVIGILATLVQFVTEPWESFKWLVGVTVGLAVTAAAFWVILFGPLGGASTPGPPSQATAAASPETPAGTPGFGDGSETPLALPVGGATGIIIAAGVLAVVVFFAWRSDSLRSVLSAEDGGEADAVDSDLSTLAQVAGDTADRVEAAETPRAADNAIYRAWGEMVTLLGVGDPQEATPRQFEATAVEAGMNPDDVHVLTETFEEVRYGDAALTETRRERAVAALERIEATHGPDERDASGRPDGESNGGGET</sequence>
<dbReference type="InterPro" id="IPR025403">
    <property type="entry name" value="TgpA-like_C"/>
</dbReference>
<evidence type="ECO:0000313" key="4">
    <source>
        <dbReference type="EMBL" id="ERJ05760.1"/>
    </source>
</evidence>